<name>A0ACA9KSC7_9GLOM</name>
<proteinExistence type="predicted"/>
<reference evidence="1" key="1">
    <citation type="submission" date="2021-06" db="EMBL/GenBank/DDBJ databases">
        <authorList>
            <person name="Kallberg Y."/>
            <person name="Tangrot J."/>
            <person name="Rosling A."/>
        </authorList>
    </citation>
    <scope>NUCLEOTIDE SEQUENCE</scope>
    <source>
        <strain evidence="1">CL356</strain>
    </source>
</reference>
<evidence type="ECO:0000313" key="1">
    <source>
        <dbReference type="EMBL" id="CAG8488049.1"/>
    </source>
</evidence>
<organism evidence="1 2">
    <name type="scientific">Acaulospora colombiana</name>
    <dbReference type="NCBI Taxonomy" id="27376"/>
    <lineage>
        <taxon>Eukaryota</taxon>
        <taxon>Fungi</taxon>
        <taxon>Fungi incertae sedis</taxon>
        <taxon>Mucoromycota</taxon>
        <taxon>Glomeromycotina</taxon>
        <taxon>Glomeromycetes</taxon>
        <taxon>Diversisporales</taxon>
        <taxon>Acaulosporaceae</taxon>
        <taxon>Acaulospora</taxon>
    </lineage>
</organism>
<sequence>MQFHIFISLDQEFLKKRFKALLVALEKSKKSAYTQFYIMMLFILVTSKHLDHHAKFTYQNKEMFADPSFSVGRTIYLLQASIMQRSARVLEMKLERYLEVFPRSSLSKPLKNVEDRMKRWLEDKEYAAEYDAYRRFIIKELMSFGATHFVFNDSVSLKIASTLPSTIRVFICHACEHLPFGPYGGVPGFGSSSSQTEHKWLKEIEGVWAVSRAIKDYMTAHGRGLHSTYLPLHPAIFGKLPFKKYYNFDSPYVLAINPGSVKGYTIFRNLAERMEDVKFAAVESWCVSEYQLKELEKMPNVATLPMFKNMEELWPLAKVLLVPSIWYEAFGLVVVEAMLRGIPVICSDAGGLVEAKCGVAFGTIHVNVINGERETDNDVIQEMGIYKIPHQNIEPWIQTLRSLLDDRETYERISRECHEKSTEHIQSIDVEAYARWFIELKSKSNSEDFLEALKLKEKKEYVEGNTGFDESEKCQDTPVLIFETSKIDQLDITMIPSNKIFSEWDGDPNSKPRIKLVRVEDPNNVATLTATVKDLEEKKGKTDGTKLMF</sequence>
<keyword evidence="2" id="KW-1185">Reference proteome</keyword>
<protein>
    <submittedName>
        <fullName evidence="1">7164_t:CDS:1</fullName>
    </submittedName>
</protein>
<dbReference type="Proteomes" id="UP000789525">
    <property type="component" value="Unassembled WGS sequence"/>
</dbReference>
<dbReference type="EMBL" id="CAJVPT010002833">
    <property type="protein sequence ID" value="CAG8488049.1"/>
    <property type="molecule type" value="Genomic_DNA"/>
</dbReference>
<gene>
    <name evidence="1" type="ORF">ACOLOM_LOCUS2262</name>
</gene>
<accession>A0ACA9KSC7</accession>
<comment type="caution">
    <text evidence="1">The sequence shown here is derived from an EMBL/GenBank/DDBJ whole genome shotgun (WGS) entry which is preliminary data.</text>
</comment>
<evidence type="ECO:0000313" key="2">
    <source>
        <dbReference type="Proteomes" id="UP000789525"/>
    </source>
</evidence>